<evidence type="ECO:0000313" key="2">
    <source>
        <dbReference type="EMBL" id="CBI05907.1"/>
    </source>
</evidence>
<name>E6QFC0_9ZZZZ</name>
<feature type="domain" description="Pirin C-terminal" evidence="1">
    <location>
        <begin position="8"/>
        <end position="61"/>
    </location>
</feature>
<dbReference type="PANTHER" id="PTHR13903">
    <property type="entry name" value="PIRIN-RELATED"/>
    <property type="match status" value="1"/>
</dbReference>
<dbReference type="InterPro" id="IPR011051">
    <property type="entry name" value="RmlC_Cupin_sf"/>
</dbReference>
<dbReference type="InterPro" id="IPR014710">
    <property type="entry name" value="RmlC-like_jellyroll"/>
</dbReference>
<dbReference type="Gene3D" id="2.60.120.10">
    <property type="entry name" value="Jelly Rolls"/>
    <property type="match status" value="2"/>
</dbReference>
<dbReference type="InterPro" id="IPR012093">
    <property type="entry name" value="Pirin"/>
</dbReference>
<dbReference type="SUPFAM" id="SSF51182">
    <property type="entry name" value="RmlC-like cupins"/>
    <property type="match status" value="1"/>
</dbReference>
<accession>E6QFC0</accession>
<comment type="caution">
    <text evidence="2">The sequence shown here is derived from an EMBL/GenBank/DDBJ whole genome shotgun (WGS) entry which is preliminary data.</text>
</comment>
<dbReference type="AlphaFoldDB" id="E6QFC0"/>
<proteinExistence type="predicted"/>
<dbReference type="EMBL" id="CABP01000145">
    <property type="protein sequence ID" value="CBI05907.1"/>
    <property type="molecule type" value="Genomic_DNA"/>
</dbReference>
<dbReference type="PANTHER" id="PTHR13903:SF8">
    <property type="entry name" value="PIRIN"/>
    <property type="match status" value="1"/>
</dbReference>
<reference evidence="2" key="1">
    <citation type="submission" date="2009-10" db="EMBL/GenBank/DDBJ databases">
        <title>Diversity of trophic interactions inside an arsenic-rich microbial ecosystem.</title>
        <authorList>
            <person name="Bertin P.N."/>
            <person name="Heinrich-Salmeron A."/>
            <person name="Pelletier E."/>
            <person name="Goulhen-Chollet F."/>
            <person name="Arsene-Ploetze F."/>
            <person name="Gallien S."/>
            <person name="Calteau A."/>
            <person name="Vallenet D."/>
            <person name="Casiot C."/>
            <person name="Chane-Woon-Ming B."/>
            <person name="Giloteaux L."/>
            <person name="Barakat M."/>
            <person name="Bonnefoy V."/>
            <person name="Bruneel O."/>
            <person name="Chandler M."/>
            <person name="Cleiss J."/>
            <person name="Duran R."/>
            <person name="Elbaz-Poulichet F."/>
            <person name="Fonknechten N."/>
            <person name="Lauga B."/>
            <person name="Mornico D."/>
            <person name="Ortet P."/>
            <person name="Schaeffer C."/>
            <person name="Siguier P."/>
            <person name="Alexander Thil Smith A."/>
            <person name="Van Dorsselaer A."/>
            <person name="Weissenbach J."/>
            <person name="Medigue C."/>
            <person name="Le Paslier D."/>
        </authorList>
    </citation>
    <scope>NUCLEOTIDE SEQUENCE</scope>
</reference>
<dbReference type="InterPro" id="IPR008778">
    <property type="entry name" value="Pirin_C_dom"/>
</dbReference>
<gene>
    <name evidence="2" type="ORF">CARN5_0602</name>
</gene>
<evidence type="ECO:0000259" key="1">
    <source>
        <dbReference type="Pfam" id="PF05726"/>
    </source>
</evidence>
<dbReference type="Pfam" id="PF05726">
    <property type="entry name" value="Pirin_C"/>
    <property type="match status" value="1"/>
</dbReference>
<sequence>MAILENGPETDGVDIKALTSARLLLIAGQPLHEPIVQYGPFVMNTREEIYQAFEDMKEGRFV</sequence>
<protein>
    <recommendedName>
        <fullName evidence="1">Pirin C-terminal domain-containing protein</fullName>
    </recommendedName>
</protein>
<organism evidence="2">
    <name type="scientific">mine drainage metagenome</name>
    <dbReference type="NCBI Taxonomy" id="410659"/>
    <lineage>
        <taxon>unclassified sequences</taxon>
        <taxon>metagenomes</taxon>
        <taxon>ecological metagenomes</taxon>
    </lineage>
</organism>